<comment type="caution">
    <text evidence="2">The sequence shown here is derived from an EMBL/GenBank/DDBJ whole genome shotgun (WGS) entry which is preliminary data.</text>
</comment>
<name>A0A7W9PGL2_9NOCA</name>
<gene>
    <name evidence="2" type="ORF">BJY24_004115</name>
</gene>
<evidence type="ECO:0000256" key="1">
    <source>
        <dbReference type="SAM" id="MobiDB-lite"/>
    </source>
</evidence>
<dbReference type="Proteomes" id="UP000540412">
    <property type="component" value="Unassembled WGS sequence"/>
</dbReference>
<evidence type="ECO:0000313" key="2">
    <source>
        <dbReference type="EMBL" id="MBB5915248.1"/>
    </source>
</evidence>
<sequence>MTTLLILIAGVPAIAAFAGWACVAATYWYETRHHFRHPPARTSPPAPKRTVRMRPQLNPPDEPHSTKQHREPAAYAGPVAR</sequence>
<feature type="region of interest" description="Disordered" evidence="1">
    <location>
        <begin position="35"/>
        <end position="81"/>
    </location>
</feature>
<feature type="compositionally biased region" description="Basic and acidic residues" evidence="1">
    <location>
        <begin position="61"/>
        <end position="72"/>
    </location>
</feature>
<organism evidence="2 3">
    <name type="scientific">Nocardia transvalensis</name>
    <dbReference type="NCBI Taxonomy" id="37333"/>
    <lineage>
        <taxon>Bacteria</taxon>
        <taxon>Bacillati</taxon>
        <taxon>Actinomycetota</taxon>
        <taxon>Actinomycetes</taxon>
        <taxon>Mycobacteriales</taxon>
        <taxon>Nocardiaceae</taxon>
        <taxon>Nocardia</taxon>
    </lineage>
</organism>
<protein>
    <submittedName>
        <fullName evidence="2">Uncharacterized protein</fullName>
    </submittedName>
</protein>
<evidence type="ECO:0000313" key="3">
    <source>
        <dbReference type="Proteomes" id="UP000540412"/>
    </source>
</evidence>
<dbReference type="EMBL" id="JACHIT010000001">
    <property type="protein sequence ID" value="MBB5915248.1"/>
    <property type="molecule type" value="Genomic_DNA"/>
</dbReference>
<keyword evidence="3" id="KW-1185">Reference proteome</keyword>
<accession>A0A7W9PGL2</accession>
<reference evidence="2 3" key="1">
    <citation type="submission" date="2020-08" db="EMBL/GenBank/DDBJ databases">
        <title>Sequencing the genomes of 1000 actinobacteria strains.</title>
        <authorList>
            <person name="Klenk H.-P."/>
        </authorList>
    </citation>
    <scope>NUCLEOTIDE SEQUENCE [LARGE SCALE GENOMIC DNA]</scope>
    <source>
        <strain evidence="2 3">DSM 43582</strain>
    </source>
</reference>
<dbReference type="AlphaFoldDB" id="A0A7W9PGL2"/>
<proteinExistence type="predicted"/>